<evidence type="ECO:0000313" key="16">
    <source>
        <dbReference type="Proteomes" id="UP001196413"/>
    </source>
</evidence>
<comment type="subcellular location">
    <subcellularLocation>
        <location evidence="2">Membrane</location>
        <topology evidence="2">Multi-pass membrane protein</topology>
    </subcellularLocation>
    <subcellularLocation>
        <location evidence="3">Mitochondrion</location>
    </subcellularLocation>
</comment>
<dbReference type="PANTHER" id="PTHR13315:SF0">
    <property type="entry name" value="METALLOPHOSPHOESTERASE 1"/>
    <property type="match status" value="1"/>
</dbReference>
<evidence type="ECO:0000256" key="2">
    <source>
        <dbReference type="ARBA" id="ARBA00004141"/>
    </source>
</evidence>
<dbReference type="Proteomes" id="UP001196413">
    <property type="component" value="Unassembled WGS sequence"/>
</dbReference>
<evidence type="ECO:0000256" key="7">
    <source>
        <dbReference type="ARBA" id="ARBA00022801"/>
    </source>
</evidence>
<dbReference type="AlphaFoldDB" id="A0AAD5WGC8"/>
<evidence type="ECO:0000256" key="3">
    <source>
        <dbReference type="ARBA" id="ARBA00004173"/>
    </source>
</evidence>
<dbReference type="GO" id="GO:1990904">
    <property type="term" value="C:ribonucleoprotein complex"/>
    <property type="evidence" value="ECO:0007669"/>
    <property type="project" value="UniProtKB-KW"/>
</dbReference>
<dbReference type="GO" id="GO:0006506">
    <property type="term" value="P:GPI anchor biosynthetic process"/>
    <property type="evidence" value="ECO:0007669"/>
    <property type="project" value="InterPro"/>
</dbReference>
<evidence type="ECO:0000259" key="14">
    <source>
        <dbReference type="Pfam" id="PF00149"/>
    </source>
</evidence>
<reference evidence="15" key="1">
    <citation type="submission" date="2021-06" db="EMBL/GenBank/DDBJ databases">
        <title>Parelaphostrongylus tenuis whole genome reference sequence.</title>
        <authorList>
            <person name="Garwood T.J."/>
            <person name="Larsen P.A."/>
            <person name="Fountain-Jones N.M."/>
            <person name="Garbe J.R."/>
            <person name="Macchietto M.G."/>
            <person name="Kania S.A."/>
            <person name="Gerhold R.W."/>
            <person name="Richards J.E."/>
            <person name="Wolf T.M."/>
        </authorList>
    </citation>
    <scope>NUCLEOTIDE SEQUENCE</scope>
    <source>
        <strain evidence="15">MNPRO001-30</strain>
        <tissue evidence="15">Meninges</tissue>
    </source>
</reference>
<organism evidence="15 16">
    <name type="scientific">Parelaphostrongylus tenuis</name>
    <name type="common">Meningeal worm</name>
    <dbReference type="NCBI Taxonomy" id="148309"/>
    <lineage>
        <taxon>Eukaryota</taxon>
        <taxon>Metazoa</taxon>
        <taxon>Ecdysozoa</taxon>
        <taxon>Nematoda</taxon>
        <taxon>Chromadorea</taxon>
        <taxon>Rhabditida</taxon>
        <taxon>Rhabditina</taxon>
        <taxon>Rhabditomorpha</taxon>
        <taxon>Strongyloidea</taxon>
        <taxon>Metastrongylidae</taxon>
        <taxon>Parelaphostrongylus</taxon>
    </lineage>
</organism>
<dbReference type="GO" id="GO:0005739">
    <property type="term" value="C:mitochondrion"/>
    <property type="evidence" value="ECO:0007669"/>
    <property type="project" value="UniProtKB-SubCell"/>
</dbReference>
<dbReference type="Gene3D" id="3.60.21.10">
    <property type="match status" value="1"/>
</dbReference>
<comment type="cofactor">
    <cofactor evidence="1">
        <name>Mn(2+)</name>
        <dbReference type="ChEBI" id="CHEBI:29035"/>
    </cofactor>
</comment>
<comment type="caution">
    <text evidence="15">The sequence shown here is derived from an EMBL/GenBank/DDBJ whole genome shotgun (WGS) entry which is preliminary data.</text>
</comment>
<keyword evidence="6" id="KW-0479">Metal-binding</keyword>
<dbReference type="SUPFAM" id="SSF56300">
    <property type="entry name" value="Metallo-dependent phosphatases"/>
    <property type="match status" value="1"/>
</dbReference>
<dbReference type="Pfam" id="PF00149">
    <property type="entry name" value="Metallophos"/>
    <property type="match status" value="1"/>
</dbReference>
<gene>
    <name evidence="15" type="ORF">KIN20_030291</name>
</gene>
<keyword evidence="16" id="KW-1185">Reference proteome</keyword>
<comment type="similarity">
    <text evidence="4">Belongs to the metallophosphoesterase superfamily. MPPE1 family.</text>
</comment>
<name>A0AAD5WGC8_PARTN</name>
<keyword evidence="10" id="KW-0496">Mitochondrion</keyword>
<dbReference type="GO" id="GO:0005840">
    <property type="term" value="C:ribosome"/>
    <property type="evidence" value="ECO:0007669"/>
    <property type="project" value="UniProtKB-KW"/>
</dbReference>
<dbReference type="InterPro" id="IPR010793">
    <property type="entry name" value="Ribosomal_mL37/mL65"/>
</dbReference>
<dbReference type="InterPro" id="IPR033308">
    <property type="entry name" value="PGAP5/Cdc1/Ted1"/>
</dbReference>
<evidence type="ECO:0000313" key="15">
    <source>
        <dbReference type="EMBL" id="KAJ1368931.1"/>
    </source>
</evidence>
<dbReference type="PANTHER" id="PTHR13315">
    <property type="entry name" value="METALLO PHOSPHOESTERASE RELATED"/>
    <property type="match status" value="1"/>
</dbReference>
<dbReference type="GO" id="GO:0006412">
    <property type="term" value="P:translation"/>
    <property type="evidence" value="ECO:0007669"/>
    <property type="project" value="InterPro"/>
</dbReference>
<feature type="domain" description="Calcineurin-like phosphoesterase" evidence="14">
    <location>
        <begin position="147"/>
        <end position="242"/>
    </location>
</feature>
<evidence type="ECO:0000256" key="6">
    <source>
        <dbReference type="ARBA" id="ARBA00022723"/>
    </source>
</evidence>
<keyword evidence="12" id="KW-0464">Manganese</keyword>
<accession>A0AAD5WGC8</accession>
<evidence type="ECO:0000256" key="13">
    <source>
        <dbReference type="ARBA" id="ARBA00023274"/>
    </source>
</evidence>
<evidence type="ECO:0000256" key="11">
    <source>
        <dbReference type="ARBA" id="ARBA00023136"/>
    </source>
</evidence>
<keyword evidence="13" id="KW-0687">Ribonucleoprotein</keyword>
<proteinExistence type="inferred from homology"/>
<dbReference type="EMBL" id="JAHQIW010006356">
    <property type="protein sequence ID" value="KAJ1368931.1"/>
    <property type="molecule type" value="Genomic_DNA"/>
</dbReference>
<keyword evidence="5" id="KW-0812">Transmembrane</keyword>
<keyword evidence="11" id="KW-0472">Membrane</keyword>
<evidence type="ECO:0000256" key="1">
    <source>
        <dbReference type="ARBA" id="ARBA00001936"/>
    </source>
</evidence>
<evidence type="ECO:0000256" key="9">
    <source>
        <dbReference type="ARBA" id="ARBA00022989"/>
    </source>
</evidence>
<dbReference type="GO" id="GO:0016020">
    <property type="term" value="C:membrane"/>
    <property type="evidence" value="ECO:0007669"/>
    <property type="project" value="UniProtKB-SubCell"/>
</dbReference>
<dbReference type="GO" id="GO:0016787">
    <property type="term" value="F:hydrolase activity"/>
    <property type="evidence" value="ECO:0007669"/>
    <property type="project" value="UniProtKB-KW"/>
</dbReference>
<evidence type="ECO:0000256" key="4">
    <source>
        <dbReference type="ARBA" id="ARBA00008895"/>
    </source>
</evidence>
<keyword evidence="7" id="KW-0378">Hydrolase</keyword>
<evidence type="ECO:0000256" key="8">
    <source>
        <dbReference type="ARBA" id="ARBA00022980"/>
    </source>
</evidence>
<evidence type="ECO:0000256" key="12">
    <source>
        <dbReference type="ARBA" id="ARBA00023211"/>
    </source>
</evidence>
<dbReference type="InterPro" id="IPR004843">
    <property type="entry name" value="Calcineurin-like_PHP"/>
</dbReference>
<dbReference type="Pfam" id="PF07147">
    <property type="entry name" value="PDCD9"/>
    <property type="match status" value="1"/>
</dbReference>
<keyword evidence="8" id="KW-0689">Ribosomal protein</keyword>
<dbReference type="GO" id="GO:0046872">
    <property type="term" value="F:metal ion binding"/>
    <property type="evidence" value="ECO:0007669"/>
    <property type="project" value="UniProtKB-KW"/>
</dbReference>
<keyword evidence="9" id="KW-1133">Transmembrane helix</keyword>
<dbReference type="GO" id="GO:0003735">
    <property type="term" value="F:structural constituent of ribosome"/>
    <property type="evidence" value="ECO:0007669"/>
    <property type="project" value="InterPro"/>
</dbReference>
<sequence>MFLKEASVQVMNLWPDENPLWQCPGYFVESGETHMVGRFGAKSLSLLDQECNHWDAPPEESRQMWQDSANAQAVASLFTTLLCPGSHSRFYSIYRCDATFHFSTDALKRYRLCLCRWTTQYSRPSTLNAMIGFTCDWLPSRDNSEQLRVFFIADTHILGVRNGHWFDKLRREWQMYRSYHTAVHLLSPDAVFFLGDLMDEGQWGNRGIFTRYADRFDSLFGSTSSKPEVHVLAGNHDLGFHYALSPSRVEWFEERFQP</sequence>
<dbReference type="InterPro" id="IPR029052">
    <property type="entry name" value="Metallo-depent_PP-like"/>
</dbReference>
<protein>
    <recommendedName>
        <fullName evidence="14">Calcineurin-like phosphoesterase domain-containing protein</fullName>
    </recommendedName>
</protein>
<evidence type="ECO:0000256" key="10">
    <source>
        <dbReference type="ARBA" id="ARBA00023128"/>
    </source>
</evidence>
<evidence type="ECO:0000256" key="5">
    <source>
        <dbReference type="ARBA" id="ARBA00022692"/>
    </source>
</evidence>